<feature type="region of interest" description="Disordered" evidence="5">
    <location>
        <begin position="109"/>
        <end position="141"/>
    </location>
</feature>
<dbReference type="Gene3D" id="6.10.250.1370">
    <property type="match status" value="1"/>
</dbReference>
<dbReference type="GO" id="GO:0072686">
    <property type="term" value="C:mitotic spindle"/>
    <property type="evidence" value="ECO:0007669"/>
    <property type="project" value="TreeGrafter"/>
</dbReference>
<dbReference type="Proteomes" id="UP001174136">
    <property type="component" value="Unassembled WGS sequence"/>
</dbReference>
<dbReference type="GO" id="GO:0051301">
    <property type="term" value="P:cell division"/>
    <property type="evidence" value="ECO:0007669"/>
    <property type="project" value="InterPro"/>
</dbReference>
<evidence type="ECO:0000256" key="2">
    <source>
        <dbReference type="ARBA" id="ARBA00023054"/>
    </source>
</evidence>
<dbReference type="PANTHER" id="PTHR28573:SF1">
    <property type="entry name" value="SPINDLE AND KINETOCHORE-ASSOCIATED PROTEIN 1"/>
    <property type="match status" value="1"/>
</dbReference>
<evidence type="ECO:0000256" key="4">
    <source>
        <dbReference type="ARBA" id="ARBA00047202"/>
    </source>
</evidence>
<dbReference type="GO" id="GO:0005876">
    <property type="term" value="C:spindle microtubule"/>
    <property type="evidence" value="ECO:0007669"/>
    <property type="project" value="TreeGrafter"/>
</dbReference>
<evidence type="ECO:0000256" key="5">
    <source>
        <dbReference type="SAM" id="MobiDB-lite"/>
    </source>
</evidence>
<proteinExistence type="inferred from homology"/>
<dbReference type="Gene3D" id="1.10.10.1890">
    <property type="entry name" value="Ska1 microtubule binding domain-like"/>
    <property type="match status" value="1"/>
</dbReference>
<dbReference type="AlphaFoldDB" id="A0AA47NQ50"/>
<dbReference type="GO" id="GO:0000940">
    <property type="term" value="C:outer kinetochore"/>
    <property type="evidence" value="ECO:0007669"/>
    <property type="project" value="TreeGrafter"/>
</dbReference>
<dbReference type="GO" id="GO:0031110">
    <property type="term" value="P:regulation of microtubule polymerization or depolymerization"/>
    <property type="evidence" value="ECO:0007669"/>
    <property type="project" value="TreeGrafter"/>
</dbReference>
<gene>
    <name evidence="6" type="primary">ska1</name>
    <name evidence="6" type="ORF">N1851_032738</name>
</gene>
<evidence type="ECO:0000313" key="7">
    <source>
        <dbReference type="Proteomes" id="UP001174136"/>
    </source>
</evidence>
<evidence type="ECO:0000313" key="6">
    <source>
        <dbReference type="EMBL" id="KAK0132397.1"/>
    </source>
</evidence>
<dbReference type="FunFam" id="1.10.10.1890:FF:000002">
    <property type="entry name" value="Spindle and kinetochore-associated protein 1"/>
    <property type="match status" value="1"/>
</dbReference>
<keyword evidence="7" id="KW-1185">Reference proteome</keyword>
<protein>
    <recommendedName>
        <fullName evidence="3">SKA complex subunit 1</fullName>
    </recommendedName>
    <alternativeName>
        <fullName evidence="4">Spindle and kinetochore-associated protein 1</fullName>
    </alternativeName>
</protein>
<dbReference type="InterPro" id="IPR042031">
    <property type="entry name" value="SKA1_MBD_sf"/>
</dbReference>
<dbReference type="EMBL" id="JAOPHQ010006266">
    <property type="protein sequence ID" value="KAK0132397.1"/>
    <property type="molecule type" value="Genomic_DNA"/>
</dbReference>
<keyword evidence="2" id="KW-0175">Coiled coil</keyword>
<dbReference type="Pfam" id="PF07160">
    <property type="entry name" value="SKA1"/>
    <property type="match status" value="2"/>
</dbReference>
<dbReference type="GO" id="GO:0000278">
    <property type="term" value="P:mitotic cell cycle"/>
    <property type="evidence" value="ECO:0007669"/>
    <property type="project" value="TreeGrafter"/>
</dbReference>
<name>A0AA47NQ50_MERPO</name>
<dbReference type="GO" id="GO:0008017">
    <property type="term" value="F:microtubule binding"/>
    <property type="evidence" value="ECO:0007669"/>
    <property type="project" value="InterPro"/>
</dbReference>
<comment type="caution">
    <text evidence="6">The sequence shown here is derived from an EMBL/GenBank/DDBJ whole genome shotgun (WGS) entry which is preliminary data.</text>
</comment>
<accession>A0AA47NQ50</accession>
<dbReference type="GO" id="GO:0007059">
    <property type="term" value="P:chromosome segregation"/>
    <property type="evidence" value="ECO:0007669"/>
    <property type="project" value="InterPro"/>
</dbReference>
<dbReference type="InterPro" id="IPR009829">
    <property type="entry name" value="SKA1"/>
</dbReference>
<reference evidence="6" key="1">
    <citation type="journal article" date="2023" name="Front. Mar. Sci.">
        <title>A new Merluccius polli reference genome to investigate the effects of global change in West African waters.</title>
        <authorList>
            <person name="Mateo J.L."/>
            <person name="Blanco-Fernandez C."/>
            <person name="Garcia-Vazquez E."/>
            <person name="Machado-Schiaffino G."/>
        </authorList>
    </citation>
    <scope>NUCLEOTIDE SEQUENCE</scope>
    <source>
        <strain evidence="6">C29</strain>
        <tissue evidence="6">Fin</tissue>
    </source>
</reference>
<comment type="similarity">
    <text evidence="1">Belongs to the SKA1 family.</text>
</comment>
<evidence type="ECO:0000256" key="1">
    <source>
        <dbReference type="ARBA" id="ARBA00006836"/>
    </source>
</evidence>
<evidence type="ECO:0000256" key="3">
    <source>
        <dbReference type="ARBA" id="ARBA00047182"/>
    </source>
</evidence>
<dbReference type="PANTHER" id="PTHR28573">
    <property type="entry name" value="SPINDLE AND KINETOCHORE-ASSOCIATED PROTEIN 1"/>
    <property type="match status" value="1"/>
</dbReference>
<organism evidence="6 7">
    <name type="scientific">Merluccius polli</name>
    <name type="common">Benguela hake</name>
    <name type="synonym">Merluccius cadenati</name>
    <dbReference type="NCBI Taxonomy" id="89951"/>
    <lineage>
        <taxon>Eukaryota</taxon>
        <taxon>Metazoa</taxon>
        <taxon>Chordata</taxon>
        <taxon>Craniata</taxon>
        <taxon>Vertebrata</taxon>
        <taxon>Euteleostomi</taxon>
        <taxon>Actinopterygii</taxon>
        <taxon>Neopterygii</taxon>
        <taxon>Teleostei</taxon>
        <taxon>Neoteleostei</taxon>
        <taxon>Acanthomorphata</taxon>
        <taxon>Zeiogadaria</taxon>
        <taxon>Gadariae</taxon>
        <taxon>Gadiformes</taxon>
        <taxon>Gadoidei</taxon>
        <taxon>Merlucciidae</taxon>
        <taxon>Merluccius</taxon>
    </lineage>
</organism>
<sequence length="265" mass="30950">MSDLEEVSRHIHDKISSVRRMLDLSVIAPQLPPSQVKKLFQEVRAVESLLQELETCVARQGDQLKSLKVLLLSCYRTCHPALQVPPYRKEYERSFQHDFEALQHLKDNVPKHMPKRGNEPAPSQDMPAETQPIQRGNARNKSHVKQMEFVTTLEFDNIPQYMKGRVIYEQLNAAVRSINDAVSGKYKILRQPAKSLNNNTRKLSQRFKEEETKDTKGQFFVVETDIREFTQMKIDKRFQGIMSMLRHCQRLRESRGNNLTRYVLL</sequence>